<feature type="compositionally biased region" description="Polar residues" evidence="1">
    <location>
        <begin position="84"/>
        <end position="95"/>
    </location>
</feature>
<feature type="region of interest" description="Disordered" evidence="1">
    <location>
        <begin position="1"/>
        <end position="99"/>
    </location>
</feature>
<proteinExistence type="predicted"/>
<feature type="compositionally biased region" description="Pro residues" evidence="1">
    <location>
        <begin position="280"/>
        <end position="292"/>
    </location>
</feature>
<name>A0A6A6Q5H8_9PEZI</name>
<dbReference type="EMBL" id="MU001632">
    <property type="protein sequence ID" value="KAF2486667.1"/>
    <property type="molecule type" value="Genomic_DNA"/>
</dbReference>
<keyword evidence="3" id="KW-1185">Reference proteome</keyword>
<feature type="compositionally biased region" description="Polar residues" evidence="1">
    <location>
        <begin position="344"/>
        <end position="381"/>
    </location>
</feature>
<evidence type="ECO:0000313" key="2">
    <source>
        <dbReference type="EMBL" id="KAF2486667.1"/>
    </source>
</evidence>
<dbReference type="AlphaFoldDB" id="A0A6A6Q5H8"/>
<feature type="compositionally biased region" description="Basic and acidic residues" evidence="1">
    <location>
        <begin position="64"/>
        <end position="79"/>
    </location>
</feature>
<dbReference type="RefSeq" id="XP_033593236.1">
    <property type="nucleotide sequence ID" value="XM_033735170.1"/>
</dbReference>
<dbReference type="Proteomes" id="UP000799767">
    <property type="component" value="Unassembled WGS sequence"/>
</dbReference>
<sequence length="437" mass="47822">MSYGGAIARFGVPEAPRDEESPSDENVTGGDLPLKTEPATRQSAEDAMANASIAETTESAEPPKPAKTEHASPLEDVQLRPHNGQPTEPTTSSPSDEQRWGLFSSTKFMVDTAMLVRQYVKLVKDKALVEEKTEEDEKEQKAVDSAAPSNDEWPPAGDLEWVGLTDWIQRCRDVDRKFGRKTVGTWRAERRQLEDDLVKGIKKWTDNPPADFDDGSTRDPKPWIYFPHNTTLAKLDAEKTAIWSDREDAKRKREADPAVPSPTAAPYTTPDIFTRTPPFTSSPPKCPRPPADPLHGEVIETSWLWDQRVWEHKYASGATVRDAPPSAEIPNSHSKHAGPALAPRTSSTPAGRYTTSSGVNQPPSKKLRASQQAPFSSTMASQRPAASHPPANQLSAGQGQDSAPRETSMTMEVDAGAMPEVAPTYDQEDGSDGYVSD</sequence>
<organism evidence="2 3">
    <name type="scientific">Neohortaea acidophila</name>
    <dbReference type="NCBI Taxonomy" id="245834"/>
    <lineage>
        <taxon>Eukaryota</taxon>
        <taxon>Fungi</taxon>
        <taxon>Dikarya</taxon>
        <taxon>Ascomycota</taxon>
        <taxon>Pezizomycotina</taxon>
        <taxon>Dothideomycetes</taxon>
        <taxon>Dothideomycetidae</taxon>
        <taxon>Mycosphaerellales</taxon>
        <taxon>Teratosphaeriaceae</taxon>
        <taxon>Neohortaea</taxon>
    </lineage>
</organism>
<feature type="compositionally biased region" description="Basic and acidic residues" evidence="1">
    <location>
        <begin position="246"/>
        <end position="256"/>
    </location>
</feature>
<feature type="region of interest" description="Disordered" evidence="1">
    <location>
        <begin position="246"/>
        <end position="295"/>
    </location>
</feature>
<feature type="region of interest" description="Disordered" evidence="1">
    <location>
        <begin position="130"/>
        <end position="158"/>
    </location>
</feature>
<reference evidence="2" key="1">
    <citation type="journal article" date="2020" name="Stud. Mycol.">
        <title>101 Dothideomycetes genomes: a test case for predicting lifestyles and emergence of pathogens.</title>
        <authorList>
            <person name="Haridas S."/>
            <person name="Albert R."/>
            <person name="Binder M."/>
            <person name="Bloem J."/>
            <person name="Labutti K."/>
            <person name="Salamov A."/>
            <person name="Andreopoulos B."/>
            <person name="Baker S."/>
            <person name="Barry K."/>
            <person name="Bills G."/>
            <person name="Bluhm B."/>
            <person name="Cannon C."/>
            <person name="Castanera R."/>
            <person name="Culley D."/>
            <person name="Daum C."/>
            <person name="Ezra D."/>
            <person name="Gonzalez J."/>
            <person name="Henrissat B."/>
            <person name="Kuo A."/>
            <person name="Liang C."/>
            <person name="Lipzen A."/>
            <person name="Lutzoni F."/>
            <person name="Magnuson J."/>
            <person name="Mondo S."/>
            <person name="Nolan M."/>
            <person name="Ohm R."/>
            <person name="Pangilinan J."/>
            <person name="Park H.-J."/>
            <person name="Ramirez L."/>
            <person name="Alfaro M."/>
            <person name="Sun H."/>
            <person name="Tritt A."/>
            <person name="Yoshinaga Y."/>
            <person name="Zwiers L.-H."/>
            <person name="Turgeon B."/>
            <person name="Goodwin S."/>
            <person name="Spatafora J."/>
            <person name="Crous P."/>
            <person name="Grigoriev I."/>
        </authorList>
    </citation>
    <scope>NUCLEOTIDE SEQUENCE</scope>
    <source>
        <strain evidence="2">CBS 113389</strain>
    </source>
</reference>
<feature type="region of interest" description="Disordered" evidence="1">
    <location>
        <begin position="318"/>
        <end position="437"/>
    </location>
</feature>
<feature type="compositionally biased region" description="Polar residues" evidence="1">
    <location>
        <begin position="390"/>
        <end position="410"/>
    </location>
</feature>
<dbReference type="GeneID" id="54476172"/>
<accession>A0A6A6Q5H8</accession>
<evidence type="ECO:0000256" key="1">
    <source>
        <dbReference type="SAM" id="MobiDB-lite"/>
    </source>
</evidence>
<dbReference type="OrthoDB" id="3741657at2759"/>
<protein>
    <submittedName>
        <fullName evidence="2">Uncharacterized protein</fullName>
    </submittedName>
</protein>
<evidence type="ECO:0000313" key="3">
    <source>
        <dbReference type="Proteomes" id="UP000799767"/>
    </source>
</evidence>
<gene>
    <name evidence="2" type="ORF">BDY17DRAFT_308089</name>
</gene>